<keyword evidence="2" id="KW-0812">Transmembrane</keyword>
<feature type="signal peptide" evidence="3">
    <location>
        <begin position="1"/>
        <end position="24"/>
    </location>
</feature>
<keyword evidence="2" id="KW-0472">Membrane</keyword>
<accession>A0A931E1V1</accession>
<protein>
    <recommendedName>
        <fullName evidence="6">Or membrane protein</fullName>
    </recommendedName>
</protein>
<keyword evidence="3" id="KW-0732">Signal</keyword>
<evidence type="ECO:0000256" key="1">
    <source>
        <dbReference type="SAM" id="MobiDB-lite"/>
    </source>
</evidence>
<dbReference type="AlphaFoldDB" id="A0A931E1V1"/>
<evidence type="ECO:0000256" key="3">
    <source>
        <dbReference type="SAM" id="SignalP"/>
    </source>
</evidence>
<dbReference type="EMBL" id="JADOUE010000001">
    <property type="protein sequence ID" value="MBG6122693.1"/>
    <property type="molecule type" value="Genomic_DNA"/>
</dbReference>
<feature type="transmembrane region" description="Helical" evidence="2">
    <location>
        <begin position="95"/>
        <end position="121"/>
    </location>
</feature>
<organism evidence="4 5">
    <name type="scientific">Corynebacterium aquatimens</name>
    <dbReference type="NCBI Taxonomy" id="1190508"/>
    <lineage>
        <taxon>Bacteria</taxon>
        <taxon>Bacillati</taxon>
        <taxon>Actinomycetota</taxon>
        <taxon>Actinomycetes</taxon>
        <taxon>Mycobacteriales</taxon>
        <taxon>Corynebacteriaceae</taxon>
        <taxon>Corynebacterium</taxon>
    </lineage>
</organism>
<reference evidence="4" key="1">
    <citation type="submission" date="2020-11" db="EMBL/GenBank/DDBJ databases">
        <title>Sequencing the genomes of 1000 actinobacteria strains.</title>
        <authorList>
            <person name="Klenk H.-P."/>
        </authorList>
    </citation>
    <scope>NUCLEOTIDE SEQUENCE</scope>
    <source>
        <strain evidence="4">DSM 45632</strain>
    </source>
</reference>
<gene>
    <name evidence="4" type="ORF">IW254_001662</name>
</gene>
<dbReference type="RefSeq" id="WP_196825042.1">
    <property type="nucleotide sequence ID" value="NZ_CP046980.1"/>
</dbReference>
<evidence type="ECO:0000256" key="2">
    <source>
        <dbReference type="SAM" id="Phobius"/>
    </source>
</evidence>
<proteinExistence type="predicted"/>
<keyword evidence="2" id="KW-1133">Transmembrane helix</keyword>
<evidence type="ECO:0000313" key="4">
    <source>
        <dbReference type="EMBL" id="MBG6122693.1"/>
    </source>
</evidence>
<feature type="chain" id="PRO_5037369716" description="Or membrane protein" evidence="3">
    <location>
        <begin position="25"/>
        <end position="140"/>
    </location>
</feature>
<sequence>MKRITAAVAAASLTMSLVVAPAYAEDTAPTPVVAVENDPTKSEMPVDDTAPTPVDMDTPGPITKEKPERGECGGGSSAKNCVPDDYEKPKDPPLWWAYSGVATISVPLFFLAIGAVGKFIYDNFFAPGAKGIGPIKPVRR</sequence>
<dbReference type="Proteomes" id="UP000658613">
    <property type="component" value="Unassembled WGS sequence"/>
</dbReference>
<name>A0A931E1V1_9CORY</name>
<evidence type="ECO:0008006" key="6">
    <source>
        <dbReference type="Google" id="ProtNLM"/>
    </source>
</evidence>
<evidence type="ECO:0000313" key="5">
    <source>
        <dbReference type="Proteomes" id="UP000658613"/>
    </source>
</evidence>
<keyword evidence="5" id="KW-1185">Reference proteome</keyword>
<comment type="caution">
    <text evidence="4">The sequence shown here is derived from an EMBL/GenBank/DDBJ whole genome shotgun (WGS) entry which is preliminary data.</text>
</comment>
<feature type="region of interest" description="Disordered" evidence="1">
    <location>
        <begin position="35"/>
        <end position="86"/>
    </location>
</feature>